<comment type="subcellular location">
    <subcellularLocation>
        <location evidence="1">Membrane</location>
        <topology evidence="1">Multi-pass membrane protein</topology>
    </subcellularLocation>
</comment>
<evidence type="ECO:0000259" key="6">
    <source>
        <dbReference type="Pfam" id="PF01957"/>
    </source>
</evidence>
<reference evidence="7 8" key="1">
    <citation type="submission" date="2019-03" db="EMBL/GenBank/DDBJ databases">
        <title>Diversity of the mouse oral microbiome.</title>
        <authorList>
            <person name="Joseph S."/>
            <person name="Aduse-Opoku J."/>
            <person name="Curtis M."/>
            <person name="Wade W."/>
            <person name="Hashim A."/>
        </authorList>
    </citation>
    <scope>NUCLEOTIDE SEQUENCE [LARGE SCALE GENOMIC DNA]</scope>
    <source>
        <strain evidence="7 8">WT12</strain>
    </source>
</reference>
<feature type="transmembrane region" description="Helical" evidence="5">
    <location>
        <begin position="6"/>
        <end position="24"/>
    </location>
</feature>
<evidence type="ECO:0000256" key="2">
    <source>
        <dbReference type="ARBA" id="ARBA00022692"/>
    </source>
</evidence>
<dbReference type="AlphaFoldDB" id="A0A4Y9K5R0"/>
<evidence type="ECO:0000313" key="7">
    <source>
        <dbReference type="EMBL" id="TFV12067.1"/>
    </source>
</evidence>
<dbReference type="EMBL" id="SPPA01000005">
    <property type="protein sequence ID" value="TFV12067.1"/>
    <property type="molecule type" value="Genomic_DNA"/>
</dbReference>
<comment type="caution">
    <text evidence="7">The sequence shown here is derived from an EMBL/GenBank/DDBJ whole genome shotgun (WGS) entry which is preliminary data.</text>
</comment>
<dbReference type="OrthoDB" id="6402862at2"/>
<sequence>MEWLSGWSAWLILGFALLILEIAIPGVFIVWWGFAAILVAGLVALIPVLPMAWQVTAFAVLAIVFSLLWWQYQHRKDVQADQSTELNARDHTMIGTQGAIIEILDNGIARGKFGDTTWRVVGEHLKLGDKVTVYKVEGITLFVKVAPH</sequence>
<dbReference type="InterPro" id="IPR012340">
    <property type="entry name" value="NA-bd_OB-fold"/>
</dbReference>
<dbReference type="PANTHER" id="PTHR33507:SF3">
    <property type="entry name" value="INNER MEMBRANE PROTEIN YBBJ"/>
    <property type="match status" value="1"/>
</dbReference>
<dbReference type="Gene3D" id="2.40.50.140">
    <property type="entry name" value="Nucleic acid-binding proteins"/>
    <property type="match status" value="1"/>
</dbReference>
<evidence type="ECO:0000256" key="3">
    <source>
        <dbReference type="ARBA" id="ARBA00022989"/>
    </source>
</evidence>
<dbReference type="PANTHER" id="PTHR33507">
    <property type="entry name" value="INNER MEMBRANE PROTEIN YBBJ"/>
    <property type="match status" value="1"/>
</dbReference>
<evidence type="ECO:0000256" key="4">
    <source>
        <dbReference type="ARBA" id="ARBA00023136"/>
    </source>
</evidence>
<gene>
    <name evidence="7" type="ORF">E4T80_03565</name>
</gene>
<proteinExistence type="predicted"/>
<dbReference type="InterPro" id="IPR002810">
    <property type="entry name" value="NfeD-like_C"/>
</dbReference>
<dbReference type="RefSeq" id="WP_135055015.1">
    <property type="nucleotide sequence ID" value="NZ_JADGLC010000005.1"/>
</dbReference>
<organism evidence="7 8">
    <name type="scientific">Muribacter muris</name>
    <dbReference type="NCBI Taxonomy" id="67855"/>
    <lineage>
        <taxon>Bacteria</taxon>
        <taxon>Pseudomonadati</taxon>
        <taxon>Pseudomonadota</taxon>
        <taxon>Gammaproteobacteria</taxon>
        <taxon>Pasteurellales</taxon>
        <taxon>Pasteurellaceae</taxon>
        <taxon>Muribacter</taxon>
    </lineage>
</organism>
<evidence type="ECO:0000313" key="8">
    <source>
        <dbReference type="Proteomes" id="UP000297396"/>
    </source>
</evidence>
<keyword evidence="3 5" id="KW-1133">Transmembrane helix</keyword>
<dbReference type="GO" id="GO:0005886">
    <property type="term" value="C:plasma membrane"/>
    <property type="evidence" value="ECO:0007669"/>
    <property type="project" value="TreeGrafter"/>
</dbReference>
<dbReference type="Pfam" id="PF01957">
    <property type="entry name" value="NfeD"/>
    <property type="match status" value="1"/>
</dbReference>
<dbReference type="Proteomes" id="UP000297396">
    <property type="component" value="Unassembled WGS sequence"/>
</dbReference>
<evidence type="ECO:0000256" key="5">
    <source>
        <dbReference type="SAM" id="Phobius"/>
    </source>
</evidence>
<evidence type="ECO:0000256" key="1">
    <source>
        <dbReference type="ARBA" id="ARBA00004141"/>
    </source>
</evidence>
<dbReference type="InterPro" id="IPR052165">
    <property type="entry name" value="Membrane_assoc_protease"/>
</dbReference>
<name>A0A4Y9K5R0_9PAST</name>
<accession>A0A4Y9K5R0</accession>
<feature type="transmembrane region" description="Helical" evidence="5">
    <location>
        <begin position="52"/>
        <end position="70"/>
    </location>
</feature>
<protein>
    <submittedName>
        <fullName evidence="7">NfeD family protein</fullName>
    </submittedName>
</protein>
<keyword evidence="4 5" id="KW-0472">Membrane</keyword>
<feature type="domain" description="NfeD-like C-terminal" evidence="6">
    <location>
        <begin position="91"/>
        <end position="144"/>
    </location>
</feature>
<dbReference type="SUPFAM" id="SSF141322">
    <property type="entry name" value="NfeD domain-like"/>
    <property type="match status" value="1"/>
</dbReference>
<keyword evidence="2 5" id="KW-0812">Transmembrane</keyword>